<evidence type="ECO:0000256" key="5">
    <source>
        <dbReference type="ARBA" id="ARBA00022970"/>
    </source>
</evidence>
<keyword evidence="4 7" id="KW-0067">ATP-binding</keyword>
<dbReference type="EMBL" id="FQZF01000029">
    <property type="protein sequence ID" value="SHK04907.1"/>
    <property type="molecule type" value="Genomic_DNA"/>
</dbReference>
<dbReference type="AlphaFoldDB" id="A0A1M6PAF0"/>
<dbReference type="GO" id="GO:0005524">
    <property type="term" value="F:ATP binding"/>
    <property type="evidence" value="ECO:0007669"/>
    <property type="project" value="UniProtKB-KW"/>
</dbReference>
<dbReference type="GO" id="GO:0016887">
    <property type="term" value="F:ATP hydrolysis activity"/>
    <property type="evidence" value="ECO:0007669"/>
    <property type="project" value="InterPro"/>
</dbReference>
<keyword evidence="3" id="KW-0547">Nucleotide-binding</keyword>
<keyword evidence="8" id="KW-1185">Reference proteome</keyword>
<reference evidence="7 8" key="1">
    <citation type="submission" date="2016-11" db="EMBL/GenBank/DDBJ databases">
        <authorList>
            <person name="Jaros S."/>
            <person name="Januszkiewicz K."/>
            <person name="Wedrychowicz H."/>
        </authorList>
    </citation>
    <scope>NUCLEOTIDE SEQUENCE [LARGE SCALE GENOMIC DNA]</scope>
    <source>
        <strain evidence="7 8">DSM 14916</strain>
    </source>
</reference>
<name>A0A1M6PAF0_9PROT</name>
<organism evidence="7 8">
    <name type="scientific">Muricoccus roseus</name>
    <dbReference type="NCBI Taxonomy" id="198092"/>
    <lineage>
        <taxon>Bacteria</taxon>
        <taxon>Pseudomonadati</taxon>
        <taxon>Pseudomonadota</taxon>
        <taxon>Alphaproteobacteria</taxon>
        <taxon>Acetobacterales</taxon>
        <taxon>Roseomonadaceae</taxon>
        <taxon>Muricoccus</taxon>
    </lineage>
</organism>
<dbReference type="SMART" id="SM00382">
    <property type="entry name" value="AAA"/>
    <property type="match status" value="1"/>
</dbReference>
<evidence type="ECO:0000259" key="6">
    <source>
        <dbReference type="PROSITE" id="PS50893"/>
    </source>
</evidence>
<evidence type="ECO:0000256" key="1">
    <source>
        <dbReference type="ARBA" id="ARBA00005417"/>
    </source>
</evidence>
<dbReference type="SUPFAM" id="SSF52540">
    <property type="entry name" value="P-loop containing nucleoside triphosphate hydrolases"/>
    <property type="match status" value="1"/>
</dbReference>
<evidence type="ECO:0000256" key="2">
    <source>
        <dbReference type="ARBA" id="ARBA00022448"/>
    </source>
</evidence>
<dbReference type="Gene3D" id="3.40.50.300">
    <property type="entry name" value="P-loop containing nucleotide triphosphate hydrolases"/>
    <property type="match status" value="1"/>
</dbReference>
<evidence type="ECO:0000313" key="8">
    <source>
        <dbReference type="Proteomes" id="UP000184387"/>
    </source>
</evidence>
<dbReference type="PANTHER" id="PTHR43820:SF4">
    <property type="entry name" value="HIGH-AFFINITY BRANCHED-CHAIN AMINO ACID TRANSPORT ATP-BINDING PROTEIN LIVF"/>
    <property type="match status" value="1"/>
</dbReference>
<sequence length="240" mass="25267">MSPMLEVQGACIGYGPIEAVSDVSIRVETGQVVAIVGANGAGKTTLMKAVAGLLPLSAGRVLFEGRDITAMPPHRRVGAGIALSPEGRQVFPDQSVRDNLELGAWSRDLSPCAMEAAIEAQYALFPRLRERQGQMAVTLSGGEQQMLAIARALMGEPRLLLLDEPSLGLAPLVIKEIFGIIRALRARGITVLLVEQMANLALGVADQAYVLETGRVTLSGSGAALLQHPQVRAAYLGAGH</sequence>
<dbReference type="GO" id="GO:0015658">
    <property type="term" value="F:branched-chain amino acid transmembrane transporter activity"/>
    <property type="evidence" value="ECO:0007669"/>
    <property type="project" value="TreeGrafter"/>
</dbReference>
<proteinExistence type="inferred from homology"/>
<protein>
    <submittedName>
        <fullName evidence="7">Branched-chain amino acid transport system ATP-binding protein</fullName>
    </submittedName>
</protein>
<gene>
    <name evidence="7" type="ORF">SAMN02745194_04056</name>
</gene>
<dbReference type="OrthoDB" id="9775250at2"/>
<dbReference type="Pfam" id="PF00005">
    <property type="entry name" value="ABC_tran"/>
    <property type="match status" value="1"/>
</dbReference>
<evidence type="ECO:0000256" key="3">
    <source>
        <dbReference type="ARBA" id="ARBA00022741"/>
    </source>
</evidence>
<feature type="domain" description="ABC transporter" evidence="6">
    <location>
        <begin position="5"/>
        <end position="238"/>
    </location>
</feature>
<dbReference type="GO" id="GO:0015807">
    <property type="term" value="P:L-amino acid transport"/>
    <property type="evidence" value="ECO:0007669"/>
    <property type="project" value="TreeGrafter"/>
</dbReference>
<comment type="similarity">
    <text evidence="1">Belongs to the ABC transporter superfamily.</text>
</comment>
<dbReference type="PROSITE" id="PS50893">
    <property type="entry name" value="ABC_TRANSPORTER_2"/>
    <property type="match status" value="1"/>
</dbReference>
<evidence type="ECO:0000256" key="4">
    <source>
        <dbReference type="ARBA" id="ARBA00022840"/>
    </source>
</evidence>
<keyword evidence="2" id="KW-0813">Transport</keyword>
<dbReference type="Proteomes" id="UP000184387">
    <property type="component" value="Unassembled WGS sequence"/>
</dbReference>
<dbReference type="PROSITE" id="PS00211">
    <property type="entry name" value="ABC_TRANSPORTER_1"/>
    <property type="match status" value="1"/>
</dbReference>
<dbReference type="InterPro" id="IPR017871">
    <property type="entry name" value="ABC_transporter-like_CS"/>
</dbReference>
<dbReference type="InterPro" id="IPR003439">
    <property type="entry name" value="ABC_transporter-like_ATP-bd"/>
</dbReference>
<evidence type="ECO:0000313" key="7">
    <source>
        <dbReference type="EMBL" id="SHK04907.1"/>
    </source>
</evidence>
<dbReference type="InterPro" id="IPR052156">
    <property type="entry name" value="BCAA_Transport_ATP-bd_LivF"/>
</dbReference>
<keyword evidence="5" id="KW-0029">Amino-acid transport</keyword>
<accession>A0A1M6PAF0</accession>
<dbReference type="STRING" id="198092.SAMN02745194_04056"/>
<dbReference type="PANTHER" id="PTHR43820">
    <property type="entry name" value="HIGH-AFFINITY BRANCHED-CHAIN AMINO ACID TRANSPORT ATP-BINDING PROTEIN LIVF"/>
    <property type="match status" value="1"/>
</dbReference>
<dbReference type="RefSeq" id="WP_073138110.1">
    <property type="nucleotide sequence ID" value="NZ_FQZF01000029.1"/>
</dbReference>
<dbReference type="InterPro" id="IPR027417">
    <property type="entry name" value="P-loop_NTPase"/>
</dbReference>
<dbReference type="CDD" id="cd03224">
    <property type="entry name" value="ABC_TM1139_LivF_branched"/>
    <property type="match status" value="1"/>
</dbReference>
<dbReference type="InterPro" id="IPR003593">
    <property type="entry name" value="AAA+_ATPase"/>
</dbReference>